<dbReference type="InterPro" id="IPR042509">
    <property type="entry name" value="ZCCHC3"/>
</dbReference>
<dbReference type="GO" id="GO:0003723">
    <property type="term" value="F:RNA binding"/>
    <property type="evidence" value="ECO:0007669"/>
    <property type="project" value="InterPro"/>
</dbReference>
<dbReference type="PANTHER" id="PTHR22639:SF7">
    <property type="entry name" value="CCHC-TYPE DOMAIN-CONTAINING PROTEIN"/>
    <property type="match status" value="1"/>
</dbReference>
<feature type="domain" description="CCHC-type" evidence="2">
    <location>
        <begin position="84"/>
        <end position="100"/>
    </location>
</feature>
<feature type="domain" description="CCHC-type" evidence="2">
    <location>
        <begin position="102"/>
        <end position="118"/>
    </location>
</feature>
<dbReference type="EMBL" id="MN739759">
    <property type="protein sequence ID" value="QHT25222.1"/>
    <property type="molecule type" value="Genomic_DNA"/>
</dbReference>
<dbReference type="InterPro" id="IPR038129">
    <property type="entry name" value="Nanos_sf"/>
</dbReference>
<dbReference type="SUPFAM" id="SSF57756">
    <property type="entry name" value="Retrovirus zinc finger-like domains"/>
    <property type="match status" value="1"/>
</dbReference>
<dbReference type="GO" id="GO:0002218">
    <property type="term" value="P:activation of innate immune response"/>
    <property type="evidence" value="ECO:0007669"/>
    <property type="project" value="InterPro"/>
</dbReference>
<name>A0A6C0E909_9ZZZZ</name>
<proteinExistence type="predicted"/>
<dbReference type="PANTHER" id="PTHR22639">
    <property type="entry name" value="GAG-RELATED PROTEIN"/>
    <property type="match status" value="1"/>
</dbReference>
<feature type="domain" description="CCHC-type" evidence="2">
    <location>
        <begin position="140"/>
        <end position="157"/>
    </location>
</feature>
<dbReference type="InterPro" id="IPR001878">
    <property type="entry name" value="Znf_CCHC"/>
</dbReference>
<feature type="compositionally biased region" description="Polar residues" evidence="1">
    <location>
        <begin position="28"/>
        <end position="39"/>
    </location>
</feature>
<evidence type="ECO:0000256" key="1">
    <source>
        <dbReference type="SAM" id="MobiDB-lite"/>
    </source>
</evidence>
<feature type="compositionally biased region" description="Polar residues" evidence="1">
    <location>
        <begin position="9"/>
        <end position="21"/>
    </location>
</feature>
<protein>
    <recommendedName>
        <fullName evidence="2">CCHC-type domain-containing protein</fullName>
    </recommendedName>
</protein>
<feature type="domain" description="CCHC-type" evidence="2">
    <location>
        <begin position="159"/>
        <end position="176"/>
    </location>
</feature>
<evidence type="ECO:0000313" key="3">
    <source>
        <dbReference type="EMBL" id="QHT25222.1"/>
    </source>
</evidence>
<accession>A0A6C0E909</accession>
<organism evidence="3">
    <name type="scientific">viral metagenome</name>
    <dbReference type="NCBI Taxonomy" id="1070528"/>
    <lineage>
        <taxon>unclassified sequences</taxon>
        <taxon>metagenomes</taxon>
        <taxon>organismal metagenomes</taxon>
    </lineage>
</organism>
<dbReference type="Gene3D" id="4.10.60.10">
    <property type="entry name" value="Zinc finger, CCHC-type"/>
    <property type="match status" value="1"/>
</dbReference>
<evidence type="ECO:0000259" key="2">
    <source>
        <dbReference type="SMART" id="SM00343"/>
    </source>
</evidence>
<dbReference type="SMART" id="SM00343">
    <property type="entry name" value="ZnF_C2HC"/>
    <property type="match status" value="5"/>
</dbReference>
<reference evidence="3" key="1">
    <citation type="journal article" date="2020" name="Nature">
        <title>Giant virus diversity and host interactions through global metagenomics.</title>
        <authorList>
            <person name="Schulz F."/>
            <person name="Roux S."/>
            <person name="Paez-Espino D."/>
            <person name="Jungbluth S."/>
            <person name="Walsh D.A."/>
            <person name="Denef V.J."/>
            <person name="McMahon K.D."/>
            <person name="Konstantinidis K.T."/>
            <person name="Eloe-Fadrosh E.A."/>
            <person name="Kyrpides N.C."/>
            <person name="Woyke T."/>
        </authorList>
    </citation>
    <scope>NUCLEOTIDE SEQUENCE</scope>
    <source>
        <strain evidence="3">GVMAG-M-3300023179-150</strain>
    </source>
</reference>
<feature type="region of interest" description="Disordered" evidence="1">
    <location>
        <begin position="1"/>
        <end position="39"/>
    </location>
</feature>
<dbReference type="GO" id="GO:0003690">
    <property type="term" value="F:double-stranded DNA binding"/>
    <property type="evidence" value="ECO:0007669"/>
    <property type="project" value="InterPro"/>
</dbReference>
<feature type="domain" description="CCHC-type" evidence="2">
    <location>
        <begin position="123"/>
        <end position="139"/>
    </location>
</feature>
<dbReference type="Gene3D" id="4.10.60.30">
    <property type="entry name" value="Nanos, RNA-binding domain"/>
    <property type="match status" value="1"/>
</dbReference>
<dbReference type="InterPro" id="IPR036875">
    <property type="entry name" value="Znf_CCHC_sf"/>
</dbReference>
<dbReference type="AlphaFoldDB" id="A0A6C0E909"/>
<dbReference type="GO" id="GO:0008270">
    <property type="term" value="F:zinc ion binding"/>
    <property type="evidence" value="ECO:0007669"/>
    <property type="project" value="InterPro"/>
</dbReference>
<sequence length="186" mass="21455">MSHADRKNQPNQLNESGTTKYKQPLKPKNTNQNQEKSQTKFKGNQLNYNKLLDLFCNFCANQSVPEKECKGHTPRTCERLKEYECPSCKEKGHTRNHCTALFCKFCREKDHEIANCPQIVDHTCKKCKKVGHRENKCANYCSYCGDAVGHQIENCPEKECNFCGEVGHLSGPDCPMRQYSYRHKDT</sequence>